<dbReference type="InterPro" id="IPR023213">
    <property type="entry name" value="CAT-like_dom_sf"/>
</dbReference>
<dbReference type="RefSeq" id="WP_062992181.1">
    <property type="nucleotide sequence ID" value="NZ_PJMW01000002.1"/>
</dbReference>
<dbReference type="InterPro" id="IPR001242">
    <property type="entry name" value="Condensation_dom"/>
</dbReference>
<dbReference type="EMBL" id="PJMW01000002">
    <property type="protein sequence ID" value="PKV81102.1"/>
    <property type="molecule type" value="Genomic_DNA"/>
</dbReference>
<evidence type="ECO:0000313" key="2">
    <source>
        <dbReference type="EMBL" id="PKV81102.1"/>
    </source>
</evidence>
<reference evidence="2 3" key="1">
    <citation type="submission" date="2017-12" db="EMBL/GenBank/DDBJ databases">
        <title>Sequencing the genomes of 1000 Actinobacteria strains.</title>
        <authorList>
            <person name="Klenk H.-P."/>
        </authorList>
    </citation>
    <scope>NUCLEOTIDE SEQUENCE [LARGE SCALE GENOMIC DNA]</scope>
    <source>
        <strain evidence="2 3">DSM 44489</strain>
    </source>
</reference>
<dbReference type="Pfam" id="PF00668">
    <property type="entry name" value="Condensation"/>
    <property type="match status" value="1"/>
</dbReference>
<sequence length="478" mass="52380">MRFTELADYAFPGGHVVEWSPHTEPGRMSCSLDQRRISHNHERHLRGILDAPPPDDQSWIGCAFRIVGPFDPEAWRNTLSTWIRRHEVLRSHATVEDGTPTRYTLESAAVRVRARTIGNLDETAARRHADRVLSAKTSPLHWPSYLFITIAGVGGFTVVFGADHAITDGYTVALVASELAVLYDEARTGASDTVLPAVGSYLEFSEAERAHSDQIPGDHPAIEPWRRFVAEPEPDRFGTTLAPAHACVFPLARGYGGGLRTPQRTLSLPLLDADEATAVTAIARSHHTGLLAALLAGLGSVTTALSGREDFRTVVPRCTRADAAMNANTAGWFVDLSPVTIHTATAASFGELIAAAGSELRWARSEIRVPFGRACELLGIEPHIAFFASFMDLRAVHRLHRPAEFSFLRGTNHSPDDHYFWFFRTDQGLSVSARYPDTAESAEDVHTTVLRLRALLAELAHHGDIDLAQCPTQRAGLV</sequence>
<gene>
    <name evidence="2" type="ORF">ATK86_5556</name>
</gene>
<accession>A0A2N3VHK8</accession>
<comment type="caution">
    <text evidence="2">The sequence shown here is derived from an EMBL/GenBank/DDBJ whole genome shotgun (WGS) entry which is preliminary data.</text>
</comment>
<dbReference type="Proteomes" id="UP000233766">
    <property type="component" value="Unassembled WGS sequence"/>
</dbReference>
<protein>
    <submittedName>
        <fullName evidence="2">Condensation domain-containing protein</fullName>
    </submittedName>
</protein>
<name>A0A2N3VHK8_9NOCA</name>
<keyword evidence="3" id="KW-1185">Reference proteome</keyword>
<proteinExistence type="predicted"/>
<dbReference type="Gene3D" id="3.30.559.30">
    <property type="entry name" value="Nonribosomal peptide synthetase, condensation domain"/>
    <property type="match status" value="1"/>
</dbReference>
<feature type="domain" description="Condensation" evidence="1">
    <location>
        <begin position="63"/>
        <end position="380"/>
    </location>
</feature>
<dbReference type="GO" id="GO:0003824">
    <property type="term" value="F:catalytic activity"/>
    <property type="evidence" value="ECO:0007669"/>
    <property type="project" value="InterPro"/>
</dbReference>
<dbReference type="GO" id="GO:0008610">
    <property type="term" value="P:lipid biosynthetic process"/>
    <property type="evidence" value="ECO:0007669"/>
    <property type="project" value="UniProtKB-ARBA"/>
</dbReference>
<dbReference type="AlphaFoldDB" id="A0A2N3VHK8"/>
<evidence type="ECO:0000259" key="1">
    <source>
        <dbReference type="Pfam" id="PF00668"/>
    </source>
</evidence>
<dbReference type="OrthoDB" id="9789603at2"/>
<evidence type="ECO:0000313" key="3">
    <source>
        <dbReference type="Proteomes" id="UP000233766"/>
    </source>
</evidence>
<organism evidence="2 3">
    <name type="scientific">Nocardia fluminea</name>
    <dbReference type="NCBI Taxonomy" id="134984"/>
    <lineage>
        <taxon>Bacteria</taxon>
        <taxon>Bacillati</taxon>
        <taxon>Actinomycetota</taxon>
        <taxon>Actinomycetes</taxon>
        <taxon>Mycobacteriales</taxon>
        <taxon>Nocardiaceae</taxon>
        <taxon>Nocardia</taxon>
    </lineage>
</organism>
<dbReference type="SUPFAM" id="SSF52777">
    <property type="entry name" value="CoA-dependent acyltransferases"/>
    <property type="match status" value="2"/>
</dbReference>
<dbReference type="Gene3D" id="3.30.559.10">
    <property type="entry name" value="Chloramphenicol acetyltransferase-like domain"/>
    <property type="match status" value="1"/>
</dbReference>